<dbReference type="EMBL" id="UINC01095430">
    <property type="protein sequence ID" value="SVC51506.1"/>
    <property type="molecule type" value="Genomic_DNA"/>
</dbReference>
<proteinExistence type="predicted"/>
<accession>A0A382MS16</accession>
<evidence type="ECO:0000313" key="1">
    <source>
        <dbReference type="EMBL" id="SVC51506.1"/>
    </source>
</evidence>
<sequence length="55" mass="6500">MKLVMKLQRIQQLMLKGRDDKAHEILNNIIVGILSKREFERGLPGMQEKDYPNVY</sequence>
<name>A0A382MS16_9ZZZZ</name>
<dbReference type="AlphaFoldDB" id="A0A382MS16"/>
<reference evidence="1" key="1">
    <citation type="submission" date="2018-05" db="EMBL/GenBank/DDBJ databases">
        <authorList>
            <person name="Lanie J.A."/>
            <person name="Ng W.-L."/>
            <person name="Kazmierczak K.M."/>
            <person name="Andrzejewski T.M."/>
            <person name="Davidsen T.M."/>
            <person name="Wayne K.J."/>
            <person name="Tettelin H."/>
            <person name="Glass J.I."/>
            <person name="Rusch D."/>
            <person name="Podicherti R."/>
            <person name="Tsui H.-C.T."/>
            <person name="Winkler M.E."/>
        </authorList>
    </citation>
    <scope>NUCLEOTIDE SEQUENCE</scope>
</reference>
<gene>
    <name evidence="1" type="ORF">METZ01_LOCUS304360</name>
</gene>
<protein>
    <submittedName>
        <fullName evidence="1">Uncharacterized protein</fullName>
    </submittedName>
</protein>
<organism evidence="1">
    <name type="scientific">marine metagenome</name>
    <dbReference type="NCBI Taxonomy" id="408172"/>
    <lineage>
        <taxon>unclassified sequences</taxon>
        <taxon>metagenomes</taxon>
        <taxon>ecological metagenomes</taxon>
    </lineage>
</organism>